<name>A0A1Y2IJE7_TRAC3</name>
<proteinExistence type="predicted"/>
<evidence type="ECO:0000313" key="3">
    <source>
        <dbReference type="Proteomes" id="UP000193067"/>
    </source>
</evidence>
<dbReference type="Proteomes" id="UP000193067">
    <property type="component" value="Unassembled WGS sequence"/>
</dbReference>
<organism evidence="2 3">
    <name type="scientific">Trametes coccinea (strain BRFM310)</name>
    <name type="common">Pycnoporus coccineus</name>
    <dbReference type="NCBI Taxonomy" id="1353009"/>
    <lineage>
        <taxon>Eukaryota</taxon>
        <taxon>Fungi</taxon>
        <taxon>Dikarya</taxon>
        <taxon>Basidiomycota</taxon>
        <taxon>Agaricomycotina</taxon>
        <taxon>Agaricomycetes</taxon>
        <taxon>Polyporales</taxon>
        <taxon>Polyporaceae</taxon>
        <taxon>Trametes</taxon>
    </lineage>
</organism>
<dbReference type="STRING" id="1353009.A0A1Y2IJE7"/>
<accession>A0A1Y2IJE7</accession>
<gene>
    <name evidence="2" type="ORF">PYCCODRAFT_1436729</name>
</gene>
<protein>
    <submittedName>
        <fullName evidence="2">Uncharacterized protein</fullName>
    </submittedName>
</protein>
<feature type="region of interest" description="Disordered" evidence="1">
    <location>
        <begin position="146"/>
        <end position="169"/>
    </location>
</feature>
<dbReference type="OrthoDB" id="2723610at2759"/>
<keyword evidence="3" id="KW-1185">Reference proteome</keyword>
<reference evidence="2 3" key="1">
    <citation type="journal article" date="2015" name="Biotechnol. Biofuels">
        <title>Enhanced degradation of softwood versus hardwood by the white-rot fungus Pycnoporus coccineus.</title>
        <authorList>
            <person name="Couturier M."/>
            <person name="Navarro D."/>
            <person name="Chevret D."/>
            <person name="Henrissat B."/>
            <person name="Piumi F."/>
            <person name="Ruiz-Duenas F.J."/>
            <person name="Martinez A.T."/>
            <person name="Grigoriev I.V."/>
            <person name="Riley R."/>
            <person name="Lipzen A."/>
            <person name="Berrin J.G."/>
            <person name="Master E.R."/>
            <person name="Rosso M.N."/>
        </authorList>
    </citation>
    <scope>NUCLEOTIDE SEQUENCE [LARGE SCALE GENOMIC DNA]</scope>
    <source>
        <strain evidence="2 3">BRFM310</strain>
    </source>
</reference>
<feature type="region of interest" description="Disordered" evidence="1">
    <location>
        <begin position="81"/>
        <end position="110"/>
    </location>
</feature>
<dbReference type="AlphaFoldDB" id="A0A1Y2IJE7"/>
<evidence type="ECO:0000313" key="2">
    <source>
        <dbReference type="EMBL" id="OSD01237.1"/>
    </source>
</evidence>
<dbReference type="EMBL" id="KZ084113">
    <property type="protein sequence ID" value="OSD01237.1"/>
    <property type="molecule type" value="Genomic_DNA"/>
</dbReference>
<evidence type="ECO:0000256" key="1">
    <source>
        <dbReference type="SAM" id="MobiDB-lite"/>
    </source>
</evidence>
<sequence length="169" mass="18992">MMHWTPHGYARSIVFGRGQWLEGWPNDPDGENIPFGDLSSIPGGQPIISRLLDLWKTGKLYFRPATDEEKRLAWRNPEAVLPGRPVERPEPRSLGPYGRNDIGRPRSQPKIFDADGKPVGRRWKRLGAITPKLCLQDEIVDPEEELLSDDEADLASAVGSDPIENWSDA</sequence>